<gene>
    <name evidence="1" type="ORF">GUITHDRAFT_113252</name>
</gene>
<evidence type="ECO:0000313" key="3">
    <source>
        <dbReference type="Proteomes" id="UP000011087"/>
    </source>
</evidence>
<dbReference type="RefSeq" id="XP_005827702.1">
    <property type="nucleotide sequence ID" value="XM_005827645.1"/>
</dbReference>
<dbReference type="EMBL" id="JH993029">
    <property type="protein sequence ID" value="EKX40722.1"/>
    <property type="molecule type" value="Genomic_DNA"/>
</dbReference>
<dbReference type="HOGENOM" id="CLU_2065955_0_0_1"/>
<dbReference type="AlphaFoldDB" id="L1IX90"/>
<sequence length="119" mass="13384">MALRSGITCTDCGPYCLATKLARPMRGECKGFSTSSFYDSQEGGSNRLWAEESLTVRYCVQSQAFANLRAQSSQARLSQLNPQFQQFTESDAQSQCRQVWIDIRDPPTFFYTCNDPTGK</sequence>
<reference evidence="2" key="3">
    <citation type="submission" date="2016-03" db="UniProtKB">
        <authorList>
            <consortium name="EnsemblProtists"/>
        </authorList>
    </citation>
    <scope>IDENTIFICATION</scope>
</reference>
<evidence type="ECO:0000313" key="1">
    <source>
        <dbReference type="EMBL" id="EKX40722.1"/>
    </source>
</evidence>
<dbReference type="PaxDb" id="55529-EKX40722"/>
<reference evidence="3" key="2">
    <citation type="submission" date="2012-11" db="EMBL/GenBank/DDBJ databases">
        <authorList>
            <person name="Kuo A."/>
            <person name="Curtis B.A."/>
            <person name="Tanifuji G."/>
            <person name="Burki F."/>
            <person name="Gruber A."/>
            <person name="Irimia M."/>
            <person name="Maruyama S."/>
            <person name="Arias M.C."/>
            <person name="Ball S.G."/>
            <person name="Gile G.H."/>
            <person name="Hirakawa Y."/>
            <person name="Hopkins J.F."/>
            <person name="Rensing S.A."/>
            <person name="Schmutz J."/>
            <person name="Symeonidi A."/>
            <person name="Elias M."/>
            <person name="Eveleigh R.J."/>
            <person name="Herman E.K."/>
            <person name="Klute M.J."/>
            <person name="Nakayama T."/>
            <person name="Obornik M."/>
            <person name="Reyes-Prieto A."/>
            <person name="Armbrust E.V."/>
            <person name="Aves S.J."/>
            <person name="Beiko R.G."/>
            <person name="Coutinho P."/>
            <person name="Dacks J.B."/>
            <person name="Durnford D.G."/>
            <person name="Fast N.M."/>
            <person name="Green B.R."/>
            <person name="Grisdale C."/>
            <person name="Hempe F."/>
            <person name="Henrissat B."/>
            <person name="Hoppner M.P."/>
            <person name="Ishida K.-I."/>
            <person name="Kim E."/>
            <person name="Koreny L."/>
            <person name="Kroth P.G."/>
            <person name="Liu Y."/>
            <person name="Malik S.-B."/>
            <person name="Maier U.G."/>
            <person name="McRose D."/>
            <person name="Mock T."/>
            <person name="Neilson J.A."/>
            <person name="Onodera N.T."/>
            <person name="Poole A.M."/>
            <person name="Pritham E.J."/>
            <person name="Richards T.A."/>
            <person name="Rocap G."/>
            <person name="Roy S.W."/>
            <person name="Sarai C."/>
            <person name="Schaack S."/>
            <person name="Shirato S."/>
            <person name="Slamovits C.H."/>
            <person name="Spencer D.F."/>
            <person name="Suzuki S."/>
            <person name="Worden A.Z."/>
            <person name="Zauner S."/>
            <person name="Barry K."/>
            <person name="Bell C."/>
            <person name="Bharti A.K."/>
            <person name="Crow J.A."/>
            <person name="Grimwood J."/>
            <person name="Kramer R."/>
            <person name="Lindquist E."/>
            <person name="Lucas S."/>
            <person name="Salamov A."/>
            <person name="McFadden G.I."/>
            <person name="Lane C.E."/>
            <person name="Keeling P.J."/>
            <person name="Gray M.W."/>
            <person name="Grigoriev I.V."/>
            <person name="Archibald J.M."/>
        </authorList>
    </citation>
    <scope>NUCLEOTIDE SEQUENCE</scope>
    <source>
        <strain evidence="3">CCMP2712</strain>
    </source>
</reference>
<dbReference type="KEGG" id="gtt:GUITHDRAFT_113252"/>
<protein>
    <submittedName>
        <fullName evidence="1 2">Uncharacterized protein</fullName>
    </submittedName>
</protein>
<dbReference type="EnsemblProtists" id="EKX40722">
    <property type="protein sequence ID" value="EKX40722"/>
    <property type="gene ID" value="GUITHDRAFT_113252"/>
</dbReference>
<dbReference type="Proteomes" id="UP000011087">
    <property type="component" value="Unassembled WGS sequence"/>
</dbReference>
<evidence type="ECO:0000313" key="2">
    <source>
        <dbReference type="EnsemblProtists" id="EKX40722"/>
    </source>
</evidence>
<organism evidence="1">
    <name type="scientific">Guillardia theta (strain CCMP2712)</name>
    <name type="common">Cryptophyte</name>
    <dbReference type="NCBI Taxonomy" id="905079"/>
    <lineage>
        <taxon>Eukaryota</taxon>
        <taxon>Cryptophyceae</taxon>
        <taxon>Pyrenomonadales</taxon>
        <taxon>Geminigeraceae</taxon>
        <taxon>Guillardia</taxon>
    </lineage>
</organism>
<keyword evidence="3" id="KW-1185">Reference proteome</keyword>
<dbReference type="GeneID" id="17297371"/>
<proteinExistence type="predicted"/>
<name>L1IX90_GUITC</name>
<accession>L1IX90</accession>
<reference evidence="1 3" key="1">
    <citation type="journal article" date="2012" name="Nature">
        <title>Algal genomes reveal evolutionary mosaicism and the fate of nucleomorphs.</title>
        <authorList>
            <consortium name="DOE Joint Genome Institute"/>
            <person name="Curtis B.A."/>
            <person name="Tanifuji G."/>
            <person name="Burki F."/>
            <person name="Gruber A."/>
            <person name="Irimia M."/>
            <person name="Maruyama S."/>
            <person name="Arias M.C."/>
            <person name="Ball S.G."/>
            <person name="Gile G.H."/>
            <person name="Hirakawa Y."/>
            <person name="Hopkins J.F."/>
            <person name="Kuo A."/>
            <person name="Rensing S.A."/>
            <person name="Schmutz J."/>
            <person name="Symeonidi A."/>
            <person name="Elias M."/>
            <person name="Eveleigh R.J."/>
            <person name="Herman E.K."/>
            <person name="Klute M.J."/>
            <person name="Nakayama T."/>
            <person name="Obornik M."/>
            <person name="Reyes-Prieto A."/>
            <person name="Armbrust E.V."/>
            <person name="Aves S.J."/>
            <person name="Beiko R.G."/>
            <person name="Coutinho P."/>
            <person name="Dacks J.B."/>
            <person name="Durnford D.G."/>
            <person name="Fast N.M."/>
            <person name="Green B.R."/>
            <person name="Grisdale C.J."/>
            <person name="Hempel F."/>
            <person name="Henrissat B."/>
            <person name="Hoppner M.P."/>
            <person name="Ishida K."/>
            <person name="Kim E."/>
            <person name="Koreny L."/>
            <person name="Kroth P.G."/>
            <person name="Liu Y."/>
            <person name="Malik S.B."/>
            <person name="Maier U.G."/>
            <person name="McRose D."/>
            <person name="Mock T."/>
            <person name="Neilson J.A."/>
            <person name="Onodera N.T."/>
            <person name="Poole A.M."/>
            <person name="Pritham E.J."/>
            <person name="Richards T.A."/>
            <person name="Rocap G."/>
            <person name="Roy S.W."/>
            <person name="Sarai C."/>
            <person name="Schaack S."/>
            <person name="Shirato S."/>
            <person name="Slamovits C.H."/>
            <person name="Spencer D.F."/>
            <person name="Suzuki S."/>
            <person name="Worden A.Z."/>
            <person name="Zauner S."/>
            <person name="Barry K."/>
            <person name="Bell C."/>
            <person name="Bharti A.K."/>
            <person name="Crow J.A."/>
            <person name="Grimwood J."/>
            <person name="Kramer R."/>
            <person name="Lindquist E."/>
            <person name="Lucas S."/>
            <person name="Salamov A."/>
            <person name="McFadden G.I."/>
            <person name="Lane C.E."/>
            <person name="Keeling P.J."/>
            <person name="Gray M.W."/>
            <person name="Grigoriev I.V."/>
            <person name="Archibald J.M."/>
        </authorList>
    </citation>
    <scope>NUCLEOTIDE SEQUENCE</scope>
    <source>
        <strain evidence="1 3">CCMP2712</strain>
    </source>
</reference>